<organism evidence="6 8">
    <name type="scientific">Capnocytophaga ochracea</name>
    <dbReference type="NCBI Taxonomy" id="1018"/>
    <lineage>
        <taxon>Bacteria</taxon>
        <taxon>Pseudomonadati</taxon>
        <taxon>Bacteroidota</taxon>
        <taxon>Flavobacteriia</taxon>
        <taxon>Flavobacteriales</taxon>
        <taxon>Flavobacteriaceae</taxon>
        <taxon>Capnocytophaga</taxon>
    </lineage>
</organism>
<sequence length="169" mass="18613">MNKIDILLLVILAFGAVRGFMRGVIIEMASLLAIVIGIYGAIHFSFFTASLLDKILPAEKQTLEIFAFGITLVVLMLGVMLLAKVLTQMLKIAELGLLNRLAGALFGLLKVAVIAGSMFLFLERTFQTEKWLSASALSESLLYKPVKSISQVVYANVFPEKEKKEEKSE</sequence>
<dbReference type="PANTHER" id="PTHR37306:SF1">
    <property type="entry name" value="COLICIN V PRODUCTION PROTEIN"/>
    <property type="match status" value="1"/>
</dbReference>
<dbReference type="PANTHER" id="PTHR37306">
    <property type="entry name" value="COLICIN V PRODUCTION PROTEIN"/>
    <property type="match status" value="1"/>
</dbReference>
<dbReference type="Proteomes" id="UP000250169">
    <property type="component" value="Unassembled WGS sequence"/>
</dbReference>
<name>A0A2X2REP4_CAPOC</name>
<evidence type="ECO:0000256" key="5">
    <source>
        <dbReference type="SAM" id="Phobius"/>
    </source>
</evidence>
<dbReference type="EMBL" id="UARG01000017">
    <property type="protein sequence ID" value="SQA77644.1"/>
    <property type="molecule type" value="Genomic_DNA"/>
</dbReference>
<evidence type="ECO:0000256" key="4">
    <source>
        <dbReference type="ARBA" id="ARBA00023136"/>
    </source>
</evidence>
<dbReference type="AlphaFoldDB" id="A0A2X2REP4"/>
<dbReference type="InterPro" id="IPR003825">
    <property type="entry name" value="Colicin-V_CvpA"/>
</dbReference>
<dbReference type="RefSeq" id="WP_111972784.1">
    <property type="nucleotide sequence ID" value="NZ_UARG01000017.1"/>
</dbReference>
<keyword evidence="4 5" id="KW-0472">Membrane</keyword>
<dbReference type="GO" id="GO:0016020">
    <property type="term" value="C:membrane"/>
    <property type="evidence" value="ECO:0007669"/>
    <property type="project" value="UniProtKB-SubCell"/>
</dbReference>
<accession>A0A2X2REP4</accession>
<feature type="transmembrane region" description="Helical" evidence="5">
    <location>
        <begin position="103"/>
        <end position="122"/>
    </location>
</feature>
<keyword evidence="2 5" id="KW-0812">Transmembrane</keyword>
<evidence type="ECO:0000256" key="3">
    <source>
        <dbReference type="ARBA" id="ARBA00022989"/>
    </source>
</evidence>
<evidence type="ECO:0000313" key="7">
    <source>
        <dbReference type="EMBL" id="SQA94177.1"/>
    </source>
</evidence>
<evidence type="ECO:0000256" key="1">
    <source>
        <dbReference type="ARBA" id="ARBA00004141"/>
    </source>
</evidence>
<dbReference type="EMBL" id="UAVS01000005">
    <property type="protein sequence ID" value="SQA94177.1"/>
    <property type="molecule type" value="Genomic_DNA"/>
</dbReference>
<protein>
    <submittedName>
        <fullName evidence="6">Colicin V production protein</fullName>
    </submittedName>
</protein>
<evidence type="ECO:0000313" key="9">
    <source>
        <dbReference type="Proteomes" id="UP000250169"/>
    </source>
</evidence>
<feature type="transmembrane region" description="Helical" evidence="5">
    <location>
        <begin position="29"/>
        <end position="51"/>
    </location>
</feature>
<dbReference type="Pfam" id="PF02674">
    <property type="entry name" value="Colicin_V"/>
    <property type="match status" value="1"/>
</dbReference>
<reference evidence="8 9" key="1">
    <citation type="submission" date="2018-06" db="EMBL/GenBank/DDBJ databases">
        <authorList>
            <consortium name="Pathogen Informatics"/>
            <person name="Doyle S."/>
        </authorList>
    </citation>
    <scope>NUCLEOTIDE SEQUENCE [LARGE SCALE GENOMIC DNA]</scope>
    <source>
        <strain evidence="7 9">NCTC11545</strain>
        <strain evidence="6 8">NCTC11546</strain>
    </source>
</reference>
<evidence type="ECO:0000313" key="8">
    <source>
        <dbReference type="Proteomes" id="UP000249891"/>
    </source>
</evidence>
<evidence type="ECO:0000313" key="6">
    <source>
        <dbReference type="EMBL" id="SQA77644.1"/>
    </source>
</evidence>
<evidence type="ECO:0000256" key="2">
    <source>
        <dbReference type="ARBA" id="ARBA00022692"/>
    </source>
</evidence>
<dbReference type="Proteomes" id="UP000249891">
    <property type="component" value="Unassembled WGS sequence"/>
</dbReference>
<feature type="transmembrane region" description="Helical" evidence="5">
    <location>
        <begin position="63"/>
        <end position="83"/>
    </location>
</feature>
<keyword evidence="3 5" id="KW-1133">Transmembrane helix</keyword>
<comment type="subcellular location">
    <subcellularLocation>
        <location evidence="1">Membrane</location>
        <topology evidence="1">Multi-pass membrane protein</topology>
    </subcellularLocation>
</comment>
<gene>
    <name evidence="7" type="ORF">NCTC11545_01561</name>
    <name evidence="6" type="ORF">NCTC11546_00858</name>
</gene>
<dbReference type="GO" id="GO:0009403">
    <property type="term" value="P:toxin biosynthetic process"/>
    <property type="evidence" value="ECO:0007669"/>
    <property type="project" value="InterPro"/>
</dbReference>
<proteinExistence type="predicted"/>